<comment type="caution">
    <text evidence="2">The sequence shown here is derived from an EMBL/GenBank/DDBJ whole genome shotgun (WGS) entry which is preliminary data.</text>
</comment>
<feature type="compositionally biased region" description="Polar residues" evidence="1">
    <location>
        <begin position="302"/>
        <end position="313"/>
    </location>
</feature>
<dbReference type="EMBL" id="JARBHB010000009">
    <property type="protein sequence ID" value="KAJ8875809.1"/>
    <property type="molecule type" value="Genomic_DNA"/>
</dbReference>
<name>A0ABQ9GUU3_9NEOP</name>
<accession>A0ABQ9GUU3</accession>
<protein>
    <recommendedName>
        <fullName evidence="4">Reverse transcriptase domain-containing protein</fullName>
    </recommendedName>
</protein>
<keyword evidence="3" id="KW-1185">Reference proteome</keyword>
<evidence type="ECO:0000313" key="3">
    <source>
        <dbReference type="Proteomes" id="UP001159363"/>
    </source>
</evidence>
<feature type="region of interest" description="Disordered" evidence="1">
    <location>
        <begin position="300"/>
        <end position="323"/>
    </location>
</feature>
<evidence type="ECO:0008006" key="4">
    <source>
        <dbReference type="Google" id="ProtNLM"/>
    </source>
</evidence>
<evidence type="ECO:0000313" key="2">
    <source>
        <dbReference type="EMBL" id="KAJ8875809.1"/>
    </source>
</evidence>
<dbReference type="InterPro" id="IPR043502">
    <property type="entry name" value="DNA/RNA_pol_sf"/>
</dbReference>
<sequence>MPADSEDVPGTCEAVTQTSSLANINSELCTGTDVHSQQEACLHASALVSALCGATNIRPPSPMAPTLHRSWPMLRDVATQMLLELLLTVTFHFNICVIAGDVRGRVTFSCCGQQRSVQGKGKWSGVNDVFMSRRKVMRAMMPGMALLMEVGCGGVTFFKSGRRVRREECRSQYGDRSLRRSAKEYESSRSTRDVEGRQAGAAWVGHTPCRGLPRSSTQEETKKGCEEIIPGGMLAHDLLHRRTKLQHSYRSHGDGGGVPAELRRVVPGGNVQSFMSSSEVQHPQTMPGIIKQHECRGEKFPSTKNSACGQSPTNEKEVRGTPGTDEHCLVATTGNEFSLTHSGTFHTPLRYSRRHLTLPEMRFRYLWEFGLSAHDPETTEFALHNILVLSLYNTWSPARGIPLFYAQSGRFQKKIGGLHFLIDFHKLNQYLTRVQYPLPCTEVLLTALQNSLHITSLDIFSGFYSIPVRQ</sequence>
<reference evidence="2 3" key="1">
    <citation type="submission" date="2023-02" db="EMBL/GenBank/DDBJ databases">
        <title>LHISI_Scaffold_Assembly.</title>
        <authorList>
            <person name="Stuart O.P."/>
            <person name="Cleave R."/>
            <person name="Magrath M.J.L."/>
            <person name="Mikheyev A.S."/>
        </authorList>
    </citation>
    <scope>NUCLEOTIDE SEQUENCE [LARGE SCALE GENOMIC DNA]</scope>
    <source>
        <strain evidence="2">Daus_M_001</strain>
        <tissue evidence="2">Leg muscle</tissue>
    </source>
</reference>
<feature type="compositionally biased region" description="Basic and acidic residues" evidence="1">
    <location>
        <begin position="314"/>
        <end position="323"/>
    </location>
</feature>
<dbReference type="Proteomes" id="UP001159363">
    <property type="component" value="Chromosome 8"/>
</dbReference>
<dbReference type="InterPro" id="IPR043128">
    <property type="entry name" value="Rev_trsase/Diguanyl_cyclase"/>
</dbReference>
<proteinExistence type="predicted"/>
<dbReference type="Gene3D" id="3.10.10.10">
    <property type="entry name" value="HIV Type 1 Reverse Transcriptase, subunit A, domain 1"/>
    <property type="match status" value="1"/>
</dbReference>
<dbReference type="Gene3D" id="3.30.70.270">
    <property type="match status" value="1"/>
</dbReference>
<gene>
    <name evidence="2" type="ORF">PR048_023710</name>
</gene>
<dbReference type="SUPFAM" id="SSF56672">
    <property type="entry name" value="DNA/RNA polymerases"/>
    <property type="match status" value="1"/>
</dbReference>
<evidence type="ECO:0000256" key="1">
    <source>
        <dbReference type="SAM" id="MobiDB-lite"/>
    </source>
</evidence>
<organism evidence="2 3">
    <name type="scientific">Dryococelus australis</name>
    <dbReference type="NCBI Taxonomy" id="614101"/>
    <lineage>
        <taxon>Eukaryota</taxon>
        <taxon>Metazoa</taxon>
        <taxon>Ecdysozoa</taxon>
        <taxon>Arthropoda</taxon>
        <taxon>Hexapoda</taxon>
        <taxon>Insecta</taxon>
        <taxon>Pterygota</taxon>
        <taxon>Neoptera</taxon>
        <taxon>Polyneoptera</taxon>
        <taxon>Phasmatodea</taxon>
        <taxon>Verophasmatodea</taxon>
        <taxon>Anareolatae</taxon>
        <taxon>Phasmatidae</taxon>
        <taxon>Eurycanthinae</taxon>
        <taxon>Dryococelus</taxon>
    </lineage>
</organism>